<name>K2G324_9BACT</name>
<evidence type="ECO:0000256" key="3">
    <source>
        <dbReference type="ARBA" id="ARBA00001941"/>
    </source>
</evidence>
<dbReference type="Pfam" id="PF13023">
    <property type="entry name" value="HD_3"/>
    <property type="match status" value="1"/>
</dbReference>
<dbReference type="EMBL" id="AMFJ01000139">
    <property type="protein sequence ID" value="EKE29603.1"/>
    <property type="molecule type" value="Genomic_DNA"/>
</dbReference>
<keyword evidence="7" id="KW-0378">Hydrolase</keyword>
<comment type="cofactor">
    <cofactor evidence="3">
        <name>Co(2+)</name>
        <dbReference type="ChEBI" id="CHEBI:48828"/>
    </cofactor>
</comment>
<dbReference type="SUPFAM" id="SSF109604">
    <property type="entry name" value="HD-domain/PDEase-like"/>
    <property type="match status" value="1"/>
</dbReference>
<dbReference type="InterPro" id="IPR003607">
    <property type="entry name" value="HD/PDEase_dom"/>
</dbReference>
<dbReference type="InterPro" id="IPR006674">
    <property type="entry name" value="HD_domain"/>
</dbReference>
<dbReference type="InterPro" id="IPR039356">
    <property type="entry name" value="YfbR/HDDC2"/>
</dbReference>
<dbReference type="Gene3D" id="1.10.3210.10">
    <property type="entry name" value="Hypothetical protein af1432"/>
    <property type="match status" value="1"/>
</dbReference>
<dbReference type="AlphaFoldDB" id="K2G324"/>
<dbReference type="GO" id="GO:0046872">
    <property type="term" value="F:metal ion binding"/>
    <property type="evidence" value="ECO:0007669"/>
    <property type="project" value="UniProtKB-KW"/>
</dbReference>
<evidence type="ECO:0000256" key="7">
    <source>
        <dbReference type="ARBA" id="ARBA00022801"/>
    </source>
</evidence>
<protein>
    <recommendedName>
        <fullName evidence="5">5'-deoxynucleotidase</fullName>
        <ecNumber evidence="5">3.1.3.89</ecNumber>
    </recommendedName>
</protein>
<dbReference type="PANTHER" id="PTHR11845">
    <property type="entry name" value="5'-DEOXYNUCLEOTIDASE HDDC2"/>
    <property type="match status" value="1"/>
</dbReference>
<comment type="subunit">
    <text evidence="4">Homodimer.</text>
</comment>
<organism evidence="9">
    <name type="scientific">uncultured bacterium</name>
    <name type="common">gcode 4</name>
    <dbReference type="NCBI Taxonomy" id="1234023"/>
    <lineage>
        <taxon>Bacteria</taxon>
        <taxon>environmental samples</taxon>
    </lineage>
</organism>
<evidence type="ECO:0000256" key="4">
    <source>
        <dbReference type="ARBA" id="ARBA00011738"/>
    </source>
</evidence>
<feature type="domain" description="HD" evidence="8">
    <location>
        <begin position="16"/>
        <end position="159"/>
    </location>
</feature>
<evidence type="ECO:0000256" key="2">
    <source>
        <dbReference type="ARBA" id="ARBA00001936"/>
    </source>
</evidence>
<evidence type="ECO:0000256" key="6">
    <source>
        <dbReference type="ARBA" id="ARBA00022723"/>
    </source>
</evidence>
<sequence>MDNLIKIFDFIQVVWNLKNTYRWCKTGDWRQESTAEHTWRLAMMAILLVRELKLDIDVEKALKIAIVHDIAESLTWDIDAAEIHKNWWQEQKNRNETEAMNSLMQMLPIELWKEIFDLWIEYEMHETQESKFIKALDKLETHTWVIETWHESFDDSHVDFTVHYCDKCVSEFPALIPYYRILKWKLKEEYAKWWFEWKEGYDDIRE</sequence>
<evidence type="ECO:0000256" key="5">
    <source>
        <dbReference type="ARBA" id="ARBA00012964"/>
    </source>
</evidence>
<evidence type="ECO:0000313" key="9">
    <source>
        <dbReference type="EMBL" id="EKE29603.1"/>
    </source>
</evidence>
<accession>K2G324</accession>
<proteinExistence type="predicted"/>
<gene>
    <name evidence="9" type="ORF">ACD_2C00139G0001</name>
</gene>
<comment type="cofactor">
    <cofactor evidence="2">
        <name>Mn(2+)</name>
        <dbReference type="ChEBI" id="CHEBI:29035"/>
    </cofactor>
</comment>
<dbReference type="EC" id="3.1.3.89" evidence="5"/>
<reference evidence="9" key="1">
    <citation type="journal article" date="2012" name="Science">
        <title>Fermentation, hydrogen, and sulfur metabolism in multiple uncultivated bacterial phyla.</title>
        <authorList>
            <person name="Wrighton K.C."/>
            <person name="Thomas B.C."/>
            <person name="Sharon I."/>
            <person name="Miller C.S."/>
            <person name="Castelle C.J."/>
            <person name="VerBerkmoes N.C."/>
            <person name="Wilkins M.J."/>
            <person name="Hettich R.L."/>
            <person name="Lipton M.S."/>
            <person name="Williams K.H."/>
            <person name="Long P.E."/>
            <person name="Banfield J.F."/>
        </authorList>
    </citation>
    <scope>NUCLEOTIDE SEQUENCE [LARGE SCALE GENOMIC DNA]</scope>
</reference>
<evidence type="ECO:0000259" key="8">
    <source>
        <dbReference type="Pfam" id="PF13023"/>
    </source>
</evidence>
<dbReference type="GO" id="GO:0005737">
    <property type="term" value="C:cytoplasm"/>
    <property type="evidence" value="ECO:0007669"/>
    <property type="project" value="TreeGrafter"/>
</dbReference>
<dbReference type="GO" id="GO:0002953">
    <property type="term" value="F:5'-deoxynucleotidase activity"/>
    <property type="evidence" value="ECO:0007669"/>
    <property type="project" value="UniProtKB-EC"/>
</dbReference>
<keyword evidence="6" id="KW-0479">Metal-binding</keyword>
<dbReference type="PANTHER" id="PTHR11845:SF13">
    <property type="entry name" value="5'-DEOXYNUCLEOTIDASE HDDC2"/>
    <property type="match status" value="1"/>
</dbReference>
<comment type="caution">
    <text evidence="9">The sequence shown here is derived from an EMBL/GenBank/DDBJ whole genome shotgun (WGS) entry which is preliminary data.</text>
</comment>
<evidence type="ECO:0000256" key="1">
    <source>
        <dbReference type="ARBA" id="ARBA00001638"/>
    </source>
</evidence>
<comment type="catalytic activity">
    <reaction evidence="1">
        <text>a 2'-deoxyribonucleoside 5'-phosphate + H2O = a 2'-deoxyribonucleoside + phosphate</text>
        <dbReference type="Rhea" id="RHEA:36167"/>
        <dbReference type="ChEBI" id="CHEBI:15377"/>
        <dbReference type="ChEBI" id="CHEBI:18274"/>
        <dbReference type="ChEBI" id="CHEBI:43474"/>
        <dbReference type="ChEBI" id="CHEBI:65317"/>
        <dbReference type="EC" id="3.1.3.89"/>
    </reaction>
</comment>
<dbReference type="CDD" id="cd00077">
    <property type="entry name" value="HDc"/>
    <property type="match status" value="1"/>
</dbReference>